<evidence type="ECO:0008006" key="4">
    <source>
        <dbReference type="Google" id="ProtNLM"/>
    </source>
</evidence>
<dbReference type="RefSeq" id="WP_284302598.1">
    <property type="nucleotide sequence ID" value="NZ_BSUO01000001.1"/>
</dbReference>
<keyword evidence="1" id="KW-0812">Transmembrane</keyword>
<keyword evidence="1" id="KW-1133">Transmembrane helix</keyword>
<feature type="transmembrane region" description="Helical" evidence="1">
    <location>
        <begin position="230"/>
        <end position="250"/>
    </location>
</feature>
<feature type="transmembrane region" description="Helical" evidence="1">
    <location>
        <begin position="255"/>
        <end position="275"/>
    </location>
</feature>
<sequence>MVLAGVAAFTAGALTAFQSRANAMLATTFQSAIDAALWSFLSGWILLSLGLFHPKARAGLRRARQAYRDRHLAWWQFFGGLGGGFFVAAQVWSVPQIGVAMFTMALVGGQTTNALLVDGVGLGPAGRVPVSVTRVVAALGTFIGVGVAMAGRGGLGVHGVPVAAVLFAVAAGAGLAVQQAVNGRVNRHSGSVAATTWVNFTWGSGLLLGILLTQVVRGTWSAPVSLDAPVWAWTGGMVGIVFVAVGAVVVHHLGVLLAALLTLSGQLIGAVVVDLVSPGPAAHVDGIVLAGVALTLASAVGAAVAARRARSGDDRAVNLDATRCRQGAESGE</sequence>
<evidence type="ECO:0000313" key="3">
    <source>
        <dbReference type="Proteomes" id="UP001157126"/>
    </source>
</evidence>
<keyword evidence="3" id="KW-1185">Reference proteome</keyword>
<name>A0ABQ6IP86_9MICO</name>
<feature type="transmembrane region" description="Helical" evidence="1">
    <location>
        <begin position="72"/>
        <end position="91"/>
    </location>
</feature>
<comment type="caution">
    <text evidence="2">The sequence shown here is derived from an EMBL/GenBank/DDBJ whole genome shotgun (WGS) entry which is preliminary data.</text>
</comment>
<organism evidence="2 3">
    <name type="scientific">Mobilicoccus caccae</name>
    <dbReference type="NCBI Taxonomy" id="1859295"/>
    <lineage>
        <taxon>Bacteria</taxon>
        <taxon>Bacillati</taxon>
        <taxon>Actinomycetota</taxon>
        <taxon>Actinomycetes</taxon>
        <taxon>Micrococcales</taxon>
        <taxon>Dermatophilaceae</taxon>
        <taxon>Mobilicoccus</taxon>
    </lineage>
</organism>
<reference evidence="3" key="1">
    <citation type="journal article" date="2019" name="Int. J. Syst. Evol. Microbiol.">
        <title>The Global Catalogue of Microorganisms (GCM) 10K type strain sequencing project: providing services to taxonomists for standard genome sequencing and annotation.</title>
        <authorList>
            <consortium name="The Broad Institute Genomics Platform"/>
            <consortium name="The Broad Institute Genome Sequencing Center for Infectious Disease"/>
            <person name="Wu L."/>
            <person name="Ma J."/>
        </authorList>
    </citation>
    <scope>NUCLEOTIDE SEQUENCE [LARGE SCALE GENOMIC DNA]</scope>
    <source>
        <strain evidence="3">NBRC 113072</strain>
    </source>
</reference>
<dbReference type="Pfam" id="PF04657">
    <property type="entry name" value="DMT_YdcZ"/>
    <property type="match status" value="2"/>
</dbReference>
<dbReference type="InterPro" id="IPR006750">
    <property type="entry name" value="YdcZ"/>
</dbReference>
<accession>A0ABQ6IP86</accession>
<feature type="transmembrane region" description="Helical" evidence="1">
    <location>
        <begin position="155"/>
        <end position="177"/>
    </location>
</feature>
<feature type="transmembrane region" description="Helical" evidence="1">
    <location>
        <begin position="35"/>
        <end position="52"/>
    </location>
</feature>
<dbReference type="EMBL" id="BSUO01000001">
    <property type="protein sequence ID" value="GMA38534.1"/>
    <property type="molecule type" value="Genomic_DNA"/>
</dbReference>
<feature type="transmembrane region" description="Helical" evidence="1">
    <location>
        <begin position="189"/>
        <end position="210"/>
    </location>
</feature>
<feature type="transmembrane region" description="Helical" evidence="1">
    <location>
        <begin position="97"/>
        <end position="116"/>
    </location>
</feature>
<feature type="transmembrane region" description="Helical" evidence="1">
    <location>
        <begin position="287"/>
        <end position="306"/>
    </location>
</feature>
<proteinExistence type="predicted"/>
<keyword evidence="1" id="KW-0472">Membrane</keyword>
<gene>
    <name evidence="2" type="ORF">GCM10025883_05790</name>
</gene>
<dbReference type="Proteomes" id="UP001157126">
    <property type="component" value="Unassembled WGS sequence"/>
</dbReference>
<evidence type="ECO:0000256" key="1">
    <source>
        <dbReference type="SAM" id="Phobius"/>
    </source>
</evidence>
<feature type="transmembrane region" description="Helical" evidence="1">
    <location>
        <begin position="128"/>
        <end position="149"/>
    </location>
</feature>
<evidence type="ECO:0000313" key="2">
    <source>
        <dbReference type="EMBL" id="GMA38534.1"/>
    </source>
</evidence>
<dbReference type="PANTHER" id="PTHR34821:SF2">
    <property type="entry name" value="INNER MEMBRANE PROTEIN YDCZ"/>
    <property type="match status" value="1"/>
</dbReference>
<dbReference type="PANTHER" id="PTHR34821">
    <property type="entry name" value="INNER MEMBRANE PROTEIN YDCZ"/>
    <property type="match status" value="1"/>
</dbReference>
<protein>
    <recommendedName>
        <fullName evidence="4">Transporter family-2 protein</fullName>
    </recommendedName>
</protein>